<dbReference type="InterPro" id="IPR013325">
    <property type="entry name" value="RNA_pol_sigma_r2"/>
</dbReference>
<dbReference type="EMBL" id="DVGK01000160">
    <property type="protein sequence ID" value="HIR14908.1"/>
    <property type="molecule type" value="Genomic_DNA"/>
</dbReference>
<reference evidence="3" key="1">
    <citation type="submission" date="2020-10" db="EMBL/GenBank/DDBJ databases">
        <authorList>
            <person name="Gilroy R."/>
        </authorList>
    </citation>
    <scope>NUCLEOTIDE SEQUENCE</scope>
    <source>
        <strain evidence="3">ChiSjej4B22-8148</strain>
    </source>
</reference>
<dbReference type="Gene3D" id="1.20.120.1810">
    <property type="match status" value="1"/>
</dbReference>
<dbReference type="AlphaFoldDB" id="A0A9D1DBM3"/>
<organism evidence="3 4">
    <name type="scientific">Candidatus Choladousia intestinavium</name>
    <dbReference type="NCBI Taxonomy" id="2840727"/>
    <lineage>
        <taxon>Bacteria</taxon>
        <taxon>Bacillati</taxon>
        <taxon>Bacillota</taxon>
        <taxon>Clostridia</taxon>
        <taxon>Lachnospirales</taxon>
        <taxon>Lachnospiraceae</taxon>
        <taxon>Lachnospiraceae incertae sedis</taxon>
        <taxon>Candidatus Choladousia</taxon>
    </lineage>
</organism>
<dbReference type="InterPro" id="IPR000943">
    <property type="entry name" value="RNA_pol_sigma70"/>
</dbReference>
<evidence type="ECO:0000259" key="2">
    <source>
        <dbReference type="PROSITE" id="PS00715"/>
    </source>
</evidence>
<dbReference type="GO" id="GO:0006352">
    <property type="term" value="P:DNA-templated transcription initiation"/>
    <property type="evidence" value="ECO:0007669"/>
    <property type="project" value="InterPro"/>
</dbReference>
<protein>
    <recommendedName>
        <fullName evidence="2">RNA polymerase sigma-70 domain-containing protein</fullName>
    </recommendedName>
</protein>
<evidence type="ECO:0000313" key="3">
    <source>
        <dbReference type="EMBL" id="HIR14908.1"/>
    </source>
</evidence>
<feature type="coiled-coil region" evidence="1">
    <location>
        <begin position="11"/>
        <end position="71"/>
    </location>
</feature>
<dbReference type="SUPFAM" id="SSF88659">
    <property type="entry name" value="Sigma3 and sigma4 domains of RNA polymerase sigma factors"/>
    <property type="match status" value="1"/>
</dbReference>
<sequence length="248" mass="28742">MDQRMIFYERLGELKSLAEEYENVLSKEQVREFFSGTPLEEEHFELIFQYLEQQKIRVAESRQEAERIRQEQEAGSKSLRLYLEELEKLDEGGEGPSGEVFARAVLRDEDARKELIDWYLPFICRLAGENESPEIPAEDLIQEGNLGLLTALDELEELESAAAYQAFLLNKISRAMEQALLWDKKEKEFGEKLAGRAERLHQAARNLEEELEHKVSAEELSAFLDIPLEEIQDLMRMSADQIGMKEDK</sequence>
<gene>
    <name evidence="3" type="ORF">IAB31_13415</name>
</gene>
<dbReference type="InterPro" id="IPR007624">
    <property type="entry name" value="RNA_pol_sigma70_r3"/>
</dbReference>
<dbReference type="InterPro" id="IPR013324">
    <property type="entry name" value="RNA_pol_sigma_r3/r4-like"/>
</dbReference>
<dbReference type="Pfam" id="PF04539">
    <property type="entry name" value="Sigma70_r3"/>
    <property type="match status" value="1"/>
</dbReference>
<reference evidence="3" key="2">
    <citation type="journal article" date="2021" name="PeerJ">
        <title>Extensive microbial diversity within the chicken gut microbiome revealed by metagenomics and culture.</title>
        <authorList>
            <person name="Gilroy R."/>
            <person name="Ravi A."/>
            <person name="Getino M."/>
            <person name="Pursley I."/>
            <person name="Horton D.L."/>
            <person name="Alikhan N.F."/>
            <person name="Baker D."/>
            <person name="Gharbi K."/>
            <person name="Hall N."/>
            <person name="Watson M."/>
            <person name="Adriaenssens E.M."/>
            <person name="Foster-Nyarko E."/>
            <person name="Jarju S."/>
            <person name="Secka A."/>
            <person name="Antonio M."/>
            <person name="Oren A."/>
            <person name="Chaudhuri R.R."/>
            <person name="La Ragione R."/>
            <person name="Hildebrand F."/>
            <person name="Pallen M.J."/>
        </authorList>
    </citation>
    <scope>NUCLEOTIDE SEQUENCE</scope>
    <source>
        <strain evidence="3">ChiSjej4B22-8148</strain>
    </source>
</reference>
<evidence type="ECO:0000313" key="4">
    <source>
        <dbReference type="Proteomes" id="UP000886757"/>
    </source>
</evidence>
<feature type="domain" description="RNA polymerase sigma-70" evidence="2">
    <location>
        <begin position="139"/>
        <end position="152"/>
    </location>
</feature>
<dbReference type="SUPFAM" id="SSF88946">
    <property type="entry name" value="Sigma2 domain of RNA polymerase sigma factors"/>
    <property type="match status" value="1"/>
</dbReference>
<accession>A0A9D1DBM3</accession>
<dbReference type="GO" id="GO:0003700">
    <property type="term" value="F:DNA-binding transcription factor activity"/>
    <property type="evidence" value="ECO:0007669"/>
    <property type="project" value="InterPro"/>
</dbReference>
<comment type="caution">
    <text evidence="3">The sequence shown here is derived from an EMBL/GenBank/DDBJ whole genome shotgun (WGS) entry which is preliminary data.</text>
</comment>
<feature type="coiled-coil region" evidence="1">
    <location>
        <begin position="190"/>
        <end position="217"/>
    </location>
</feature>
<evidence type="ECO:0000256" key="1">
    <source>
        <dbReference type="SAM" id="Coils"/>
    </source>
</evidence>
<dbReference type="Proteomes" id="UP000886757">
    <property type="component" value="Unassembled WGS sequence"/>
</dbReference>
<dbReference type="PROSITE" id="PS00715">
    <property type="entry name" value="SIGMA70_1"/>
    <property type="match status" value="1"/>
</dbReference>
<keyword evidence="1" id="KW-0175">Coiled coil</keyword>
<name>A0A9D1DBM3_9FIRM</name>
<proteinExistence type="predicted"/>